<reference evidence="3 4" key="1">
    <citation type="submission" date="2018-08" db="EMBL/GenBank/DDBJ databases">
        <title>Recombination of ecologically and evolutionarily significant loci maintains genetic cohesion in the Pseudomonas syringae species complex.</title>
        <authorList>
            <person name="Dillon M."/>
            <person name="Thakur S."/>
            <person name="Almeida R.N.D."/>
            <person name="Weir B.S."/>
            <person name="Guttman D.S."/>
        </authorList>
    </citation>
    <scope>NUCLEOTIDE SEQUENCE [LARGE SCALE GENOMIC DNA]</scope>
    <source>
        <strain evidence="3 4">ICMP 11281</strain>
    </source>
</reference>
<evidence type="ECO:0000313" key="4">
    <source>
        <dbReference type="Proteomes" id="UP000271631"/>
    </source>
</evidence>
<evidence type="ECO:0000256" key="1">
    <source>
        <dbReference type="SAM" id="Coils"/>
    </source>
</evidence>
<keyword evidence="2" id="KW-0472">Membrane</keyword>
<dbReference type="EMBL" id="RBUQ01000184">
    <property type="protein sequence ID" value="RMV36047.1"/>
    <property type="molecule type" value="Genomic_DNA"/>
</dbReference>
<name>A0A3M6BXB7_PSEYM</name>
<organism evidence="3 4">
    <name type="scientific">Pseudomonas syringae pv. maculicola</name>
    <dbReference type="NCBI Taxonomy" id="59511"/>
    <lineage>
        <taxon>Bacteria</taxon>
        <taxon>Pseudomonadati</taxon>
        <taxon>Pseudomonadota</taxon>
        <taxon>Gammaproteobacteria</taxon>
        <taxon>Pseudomonadales</taxon>
        <taxon>Pseudomonadaceae</taxon>
        <taxon>Pseudomonas</taxon>
    </lineage>
</organism>
<keyword evidence="2" id="KW-1133">Transmembrane helix</keyword>
<proteinExistence type="predicted"/>
<feature type="coiled-coil region" evidence="1">
    <location>
        <begin position="34"/>
        <end position="71"/>
    </location>
</feature>
<dbReference type="Proteomes" id="UP000271631">
    <property type="component" value="Unassembled WGS sequence"/>
</dbReference>
<evidence type="ECO:0000256" key="2">
    <source>
        <dbReference type="SAM" id="Phobius"/>
    </source>
</evidence>
<dbReference type="AlphaFoldDB" id="A0A3M6BXB7"/>
<keyword evidence="2" id="KW-0812">Transmembrane</keyword>
<sequence length="228" mass="24897">MEDSEHFEQMSDAERLFTLMAIAESQQKSSRSAIDGVVREREALANERVKLKEATEHIVKLAAEVNKAALNADQSLRKAAREGVADELKFGLNDALPEALEPVMNSLSDAVKAATDASDALKRASARLGWKWAAVAVAMLAGISAVPYAYWSWKKHQLDELTVEISQLQKNISVLEKKGARIVTSECGNRLCIEASSNQGKYSDGTPMPLGGWKNTQSNVPLVIPRGY</sequence>
<gene>
    <name evidence="3" type="ORF">ALP13_200013</name>
</gene>
<accession>A0A3M6BXB7</accession>
<keyword evidence="1" id="KW-0175">Coiled coil</keyword>
<evidence type="ECO:0008006" key="5">
    <source>
        <dbReference type="Google" id="ProtNLM"/>
    </source>
</evidence>
<protein>
    <recommendedName>
        <fullName evidence="5">Mobilization protein</fullName>
    </recommendedName>
</protein>
<evidence type="ECO:0000313" key="3">
    <source>
        <dbReference type="EMBL" id="RMV36047.1"/>
    </source>
</evidence>
<dbReference type="RefSeq" id="WP_122365923.1">
    <property type="nucleotide sequence ID" value="NZ_RBUQ01000184.1"/>
</dbReference>
<comment type="caution">
    <text evidence="3">The sequence shown here is derived from an EMBL/GenBank/DDBJ whole genome shotgun (WGS) entry which is preliminary data.</text>
</comment>
<feature type="transmembrane region" description="Helical" evidence="2">
    <location>
        <begin position="132"/>
        <end position="151"/>
    </location>
</feature>